<reference evidence="1 2" key="1">
    <citation type="submission" date="2020-05" db="EMBL/GenBank/DDBJ databases">
        <title>Horizontal transmission and recombination maintain forever young bacterial symbiont genomes.</title>
        <authorList>
            <person name="Russell S.L."/>
            <person name="Pepper-Tunick E."/>
            <person name="Svedberg J."/>
            <person name="Byrne A."/>
            <person name="Ruelas Castillo J."/>
            <person name="Vollmers C."/>
            <person name="Beinart R.A."/>
            <person name="Corbett-Detig R."/>
        </authorList>
    </citation>
    <scope>NUCLEOTIDE SEQUENCE [LARGE SCALE GENOMIC DNA]</scope>
    <source>
        <strain evidence="1">4727-3</strain>
    </source>
</reference>
<comment type="caution">
    <text evidence="1">The sequence shown here is derived from an EMBL/GenBank/DDBJ whole genome shotgun (WGS) entry which is preliminary data.</text>
</comment>
<name>A0A7Z0SE95_9GAMM</name>
<sequence>MIASLEVWRSKSYLFKDKLDINKVKKMKKLVMILALISGNVFAVPEIPDYLINDIAITTVRYGQVVIAYNPNYYESMGFLVRNFFRAHEYGHVNLDI</sequence>
<protein>
    <submittedName>
        <fullName evidence="1">Uncharacterized protein</fullName>
    </submittedName>
</protein>
<dbReference type="AlphaFoldDB" id="A0A7Z0SE95"/>
<dbReference type="EMBL" id="JACCHS010000184">
    <property type="protein sequence ID" value="NYT47589.1"/>
    <property type="molecule type" value="Genomic_DNA"/>
</dbReference>
<proteinExistence type="predicted"/>
<evidence type="ECO:0000313" key="1">
    <source>
        <dbReference type="EMBL" id="NYT47589.1"/>
    </source>
</evidence>
<gene>
    <name evidence="1" type="ORF">H0A75_08565</name>
</gene>
<organism evidence="1 2">
    <name type="scientific">Candidatus Methanofishera endochildressiae</name>
    <dbReference type="NCBI Taxonomy" id="2738884"/>
    <lineage>
        <taxon>Bacteria</taxon>
        <taxon>Pseudomonadati</taxon>
        <taxon>Pseudomonadota</taxon>
        <taxon>Gammaproteobacteria</taxon>
        <taxon>Candidatus Methanofishera</taxon>
    </lineage>
</organism>
<accession>A0A7Z0SE95</accession>
<dbReference type="Proteomes" id="UP000537890">
    <property type="component" value="Unassembled WGS sequence"/>
</dbReference>
<evidence type="ECO:0000313" key="2">
    <source>
        <dbReference type="Proteomes" id="UP000537890"/>
    </source>
</evidence>